<keyword evidence="5" id="KW-1185">Reference proteome</keyword>
<evidence type="ECO:0000313" key="4">
    <source>
        <dbReference type="EMBL" id="CAI8589258.1"/>
    </source>
</evidence>
<evidence type="ECO:0000259" key="3">
    <source>
        <dbReference type="Pfam" id="PF03763"/>
    </source>
</evidence>
<dbReference type="Proteomes" id="UP001157006">
    <property type="component" value="Chromosome 1L"/>
</dbReference>
<protein>
    <recommendedName>
        <fullName evidence="3">Remorin C-terminal domain-containing protein</fullName>
    </recommendedName>
</protein>
<feature type="compositionally biased region" description="Basic and acidic residues" evidence="2">
    <location>
        <begin position="54"/>
        <end position="82"/>
    </location>
</feature>
<dbReference type="PANTHER" id="PTHR31775:SF29">
    <property type="entry name" value="REMORIN C-TERMINAL DOMAIN-CONTAINING PROTEIN"/>
    <property type="match status" value="1"/>
</dbReference>
<dbReference type="AlphaFoldDB" id="A0AAV0YX24"/>
<evidence type="ECO:0000313" key="5">
    <source>
        <dbReference type="Proteomes" id="UP001157006"/>
    </source>
</evidence>
<feature type="compositionally biased region" description="Polar residues" evidence="2">
    <location>
        <begin position="33"/>
        <end position="53"/>
    </location>
</feature>
<organism evidence="4 5">
    <name type="scientific">Vicia faba</name>
    <name type="common">Broad bean</name>
    <name type="synonym">Faba vulgaris</name>
    <dbReference type="NCBI Taxonomy" id="3906"/>
    <lineage>
        <taxon>Eukaryota</taxon>
        <taxon>Viridiplantae</taxon>
        <taxon>Streptophyta</taxon>
        <taxon>Embryophyta</taxon>
        <taxon>Tracheophyta</taxon>
        <taxon>Spermatophyta</taxon>
        <taxon>Magnoliopsida</taxon>
        <taxon>eudicotyledons</taxon>
        <taxon>Gunneridae</taxon>
        <taxon>Pentapetalae</taxon>
        <taxon>rosids</taxon>
        <taxon>fabids</taxon>
        <taxon>Fabales</taxon>
        <taxon>Fabaceae</taxon>
        <taxon>Papilionoideae</taxon>
        <taxon>50 kb inversion clade</taxon>
        <taxon>NPAAA clade</taxon>
        <taxon>Hologalegina</taxon>
        <taxon>IRL clade</taxon>
        <taxon>Fabeae</taxon>
        <taxon>Vicia</taxon>
    </lineage>
</organism>
<evidence type="ECO:0000256" key="1">
    <source>
        <dbReference type="ARBA" id="ARBA00005711"/>
    </source>
</evidence>
<feature type="compositionally biased region" description="Polar residues" evidence="2">
    <location>
        <begin position="9"/>
        <end position="21"/>
    </location>
</feature>
<gene>
    <name evidence="4" type="ORF">VFH_I385320</name>
</gene>
<name>A0AAV0YX24_VICFA</name>
<feature type="domain" description="Remorin C-terminal" evidence="3">
    <location>
        <begin position="94"/>
        <end position="199"/>
    </location>
</feature>
<dbReference type="EMBL" id="OX451736">
    <property type="protein sequence ID" value="CAI8589258.1"/>
    <property type="molecule type" value="Genomic_DNA"/>
</dbReference>
<feature type="region of interest" description="Disordered" evidence="2">
    <location>
        <begin position="1"/>
        <end position="86"/>
    </location>
</feature>
<evidence type="ECO:0000256" key="2">
    <source>
        <dbReference type="SAM" id="MobiDB-lite"/>
    </source>
</evidence>
<accession>A0AAV0YX24</accession>
<dbReference type="InterPro" id="IPR005516">
    <property type="entry name" value="Remorin_C"/>
</dbReference>
<dbReference type="Pfam" id="PF03763">
    <property type="entry name" value="Remorin_C"/>
    <property type="match status" value="1"/>
</dbReference>
<dbReference type="PANTHER" id="PTHR31775">
    <property type="entry name" value="OS02G0117200 PROTEIN"/>
    <property type="match status" value="1"/>
</dbReference>
<reference evidence="4 5" key="1">
    <citation type="submission" date="2023-01" db="EMBL/GenBank/DDBJ databases">
        <authorList>
            <person name="Kreplak J."/>
        </authorList>
    </citation>
    <scope>NUCLEOTIDE SEQUENCE [LARGE SCALE GENOMIC DNA]</scope>
</reference>
<sequence>MGELELEDSSINKTEWQQQPQPLDPVPEECSPVQENESDIVNQEADQLVTSTLDDQKVAEDHADNKEIGDEGDKKDTKDSTGKDAGLAKIVAEKRLALIKAWEDSEKTKAENRAYKKQSAVGLWEESKKASIEAQLKKFEENLERKKAEFVLRMKNDIAEIHQYAEEKRAIVEAQKREEFLDLEETAAKFRSRGVAPKKFLGCFSS</sequence>
<comment type="similarity">
    <text evidence="1">Belongs to the remorin family.</text>
</comment>
<proteinExistence type="inferred from homology"/>